<reference evidence="2" key="1">
    <citation type="submission" date="2006-09" db="EMBL/GenBank/DDBJ databases">
        <title>Complete sequence of Rhodopseudomonas palustris BisA53.</title>
        <authorList>
            <consortium name="US DOE Joint Genome Institute"/>
            <person name="Copeland A."/>
            <person name="Lucas S."/>
            <person name="Lapidus A."/>
            <person name="Barry K."/>
            <person name="Detter J.C."/>
            <person name="Glavina del Rio T."/>
            <person name="Hammon N."/>
            <person name="Israni S."/>
            <person name="Dalin E."/>
            <person name="Tice H."/>
            <person name="Pitluck S."/>
            <person name="Chain P."/>
            <person name="Malfatti S."/>
            <person name="Shin M."/>
            <person name="Vergez L."/>
            <person name="Schmutz J."/>
            <person name="Larimer F."/>
            <person name="Land M."/>
            <person name="Hauser L."/>
            <person name="Pelletier D.A."/>
            <person name="Kyrpides N."/>
            <person name="Kim E."/>
            <person name="Harwood C.S."/>
            <person name="Oda Y."/>
            <person name="Richardson P."/>
        </authorList>
    </citation>
    <scope>NUCLEOTIDE SEQUENCE [LARGE SCALE GENOMIC DNA]</scope>
    <source>
        <strain evidence="2">BisA53</strain>
    </source>
</reference>
<dbReference type="eggNOG" id="COG0451">
    <property type="taxonomic scope" value="Bacteria"/>
</dbReference>
<feature type="domain" description="NAD-dependent epimerase/dehydratase" evidence="1">
    <location>
        <begin position="15"/>
        <end position="215"/>
    </location>
</feature>
<gene>
    <name evidence="2" type="ordered locus">RPE_1514</name>
</gene>
<dbReference type="PANTHER" id="PTHR43245">
    <property type="entry name" value="BIFUNCTIONAL POLYMYXIN RESISTANCE PROTEIN ARNA"/>
    <property type="match status" value="1"/>
</dbReference>
<dbReference type="Pfam" id="PF01370">
    <property type="entry name" value="Epimerase"/>
    <property type="match status" value="1"/>
</dbReference>
<dbReference type="AlphaFoldDB" id="Q07RH0"/>
<dbReference type="KEGG" id="rpe:RPE_1514"/>
<evidence type="ECO:0000259" key="1">
    <source>
        <dbReference type="Pfam" id="PF01370"/>
    </source>
</evidence>
<accession>Q07RH0</accession>
<dbReference type="PANTHER" id="PTHR43245:SF53">
    <property type="entry name" value="EPIMERASE-RELATED"/>
    <property type="match status" value="1"/>
</dbReference>
<dbReference type="OrthoDB" id="9801785at2"/>
<dbReference type="CDD" id="cd08946">
    <property type="entry name" value="SDR_e"/>
    <property type="match status" value="1"/>
</dbReference>
<dbReference type="InterPro" id="IPR036291">
    <property type="entry name" value="NAD(P)-bd_dom_sf"/>
</dbReference>
<proteinExistence type="predicted"/>
<evidence type="ECO:0000313" key="2">
    <source>
        <dbReference type="EMBL" id="ABJ05464.1"/>
    </source>
</evidence>
<dbReference type="STRING" id="316055.RPE_1514"/>
<dbReference type="InterPro" id="IPR050177">
    <property type="entry name" value="Lipid_A_modif_metabolic_enz"/>
</dbReference>
<protein>
    <submittedName>
        <fullName evidence="2">NAD-dependent epimerase/dehydratase</fullName>
    </submittedName>
</protein>
<name>Q07RH0_RHOP5</name>
<dbReference type="Gene3D" id="3.40.50.720">
    <property type="entry name" value="NAD(P)-binding Rossmann-like Domain"/>
    <property type="match status" value="1"/>
</dbReference>
<organism evidence="2">
    <name type="scientific">Rhodopseudomonas palustris (strain BisA53)</name>
    <dbReference type="NCBI Taxonomy" id="316055"/>
    <lineage>
        <taxon>Bacteria</taxon>
        <taxon>Pseudomonadati</taxon>
        <taxon>Pseudomonadota</taxon>
        <taxon>Alphaproteobacteria</taxon>
        <taxon>Hyphomicrobiales</taxon>
        <taxon>Nitrobacteraceae</taxon>
        <taxon>Rhodopseudomonas</taxon>
    </lineage>
</organism>
<sequence>MLTHHADGHSPPARVVVIGANSFVGKALVGRLGAVELLGLTRAELDLTAAGAAGRLSGLFRPTDSVVAIAAKAPCRNVDDFVVNARIIQTLVTALAAQPVAHVVNISSDAVYGDERVPLTEESAAAPGSLHGAMHLSREIALNGLGLPTAMLRPTLIYGASDPHNGYGPNQFRRKANAGQDVVLFGEGEELRDHVAVEDVAEIAARVLLRRSTGVLNLATGTVTSFRAIAERAVALSGQSVAVVGRPRSGPMPHNGYRAFDPAATFAAFPDFAYRPLDQGMSIAQATEYANG</sequence>
<dbReference type="InterPro" id="IPR001509">
    <property type="entry name" value="Epimerase_deHydtase"/>
</dbReference>
<dbReference type="SUPFAM" id="SSF51735">
    <property type="entry name" value="NAD(P)-binding Rossmann-fold domains"/>
    <property type="match status" value="1"/>
</dbReference>
<dbReference type="HOGENOM" id="CLU_935922_0_0_5"/>
<dbReference type="EMBL" id="CP000463">
    <property type="protein sequence ID" value="ABJ05464.1"/>
    <property type="molecule type" value="Genomic_DNA"/>
</dbReference>